<keyword evidence="3" id="KW-1185">Reference proteome</keyword>
<sequence>MILCLTIAAFFDSIAYVMNRFCSEQPAFVCTCEAGRLAQLLCITKRAASAGRCDLMLSFRRASRCQYTVLLTPTILQLQ</sequence>
<comment type="caution">
    <text evidence="2">The sequence shown here is derived from an EMBL/GenBank/DDBJ whole genome shotgun (WGS) entry which is preliminary data.</text>
</comment>
<dbReference type="Proteomes" id="UP000289886">
    <property type="component" value="Unassembled WGS sequence"/>
</dbReference>
<dbReference type="AlphaFoldDB" id="A0A662YU89"/>
<organism evidence="2 3">
    <name type="scientific">Acipenser ruthenus</name>
    <name type="common">Sterlet sturgeon</name>
    <dbReference type="NCBI Taxonomy" id="7906"/>
    <lineage>
        <taxon>Eukaryota</taxon>
        <taxon>Metazoa</taxon>
        <taxon>Chordata</taxon>
        <taxon>Craniata</taxon>
        <taxon>Vertebrata</taxon>
        <taxon>Euteleostomi</taxon>
        <taxon>Actinopterygii</taxon>
        <taxon>Chondrostei</taxon>
        <taxon>Acipenseriformes</taxon>
        <taxon>Acipenseridae</taxon>
        <taxon>Acipenser</taxon>
    </lineage>
</organism>
<accession>A0A662YU89</accession>
<feature type="chain" id="PRO_5024842495" description="Secreted protein" evidence="1">
    <location>
        <begin position="20"/>
        <end position="79"/>
    </location>
</feature>
<reference evidence="2 3" key="1">
    <citation type="submission" date="2019-01" db="EMBL/GenBank/DDBJ databases">
        <title>Draft Genome and Complete Hox-Cluster Characterization of the Sterlet Sturgeon (Acipenser ruthenus).</title>
        <authorList>
            <person name="Wei Q."/>
        </authorList>
    </citation>
    <scope>NUCLEOTIDE SEQUENCE [LARGE SCALE GENOMIC DNA]</scope>
    <source>
        <strain evidence="2">WHYD16114868_AA</strain>
        <tissue evidence="2">Blood</tissue>
    </source>
</reference>
<evidence type="ECO:0008006" key="4">
    <source>
        <dbReference type="Google" id="ProtNLM"/>
    </source>
</evidence>
<protein>
    <recommendedName>
        <fullName evidence="4">Secreted protein</fullName>
    </recommendedName>
</protein>
<name>A0A662YU89_ACIRT</name>
<dbReference type="EMBL" id="SCEB01000229">
    <property type="protein sequence ID" value="RXN00168.1"/>
    <property type="molecule type" value="Genomic_DNA"/>
</dbReference>
<evidence type="ECO:0000313" key="2">
    <source>
        <dbReference type="EMBL" id="RXN00168.1"/>
    </source>
</evidence>
<evidence type="ECO:0000256" key="1">
    <source>
        <dbReference type="SAM" id="SignalP"/>
    </source>
</evidence>
<keyword evidence="1" id="KW-0732">Signal</keyword>
<feature type="signal peptide" evidence="1">
    <location>
        <begin position="1"/>
        <end position="19"/>
    </location>
</feature>
<evidence type="ECO:0000313" key="3">
    <source>
        <dbReference type="Proteomes" id="UP000289886"/>
    </source>
</evidence>
<proteinExistence type="predicted"/>
<gene>
    <name evidence="2" type="ORF">EOD39_10123</name>
</gene>